<evidence type="ECO:0000313" key="2">
    <source>
        <dbReference type="EMBL" id="MDN5210600.1"/>
    </source>
</evidence>
<dbReference type="InterPro" id="IPR037523">
    <property type="entry name" value="VOC_core"/>
</dbReference>
<dbReference type="RefSeq" id="WP_346755943.1">
    <property type="nucleotide sequence ID" value="NZ_JAUJEB010000001.1"/>
</dbReference>
<protein>
    <submittedName>
        <fullName evidence="2">VOC family protein</fullName>
    </submittedName>
</protein>
<dbReference type="PROSITE" id="PS51819">
    <property type="entry name" value="VOC"/>
    <property type="match status" value="1"/>
</dbReference>
<dbReference type="EMBL" id="JAUJEB010000001">
    <property type="protein sequence ID" value="MDN5210600.1"/>
    <property type="molecule type" value="Genomic_DNA"/>
</dbReference>
<name>A0ABT8KYT1_9BACT</name>
<dbReference type="InterPro" id="IPR041581">
    <property type="entry name" value="Glyoxalase_6"/>
</dbReference>
<organism evidence="2 3">
    <name type="scientific">Agaribacillus aureus</name>
    <dbReference type="NCBI Taxonomy" id="3051825"/>
    <lineage>
        <taxon>Bacteria</taxon>
        <taxon>Pseudomonadati</taxon>
        <taxon>Bacteroidota</taxon>
        <taxon>Cytophagia</taxon>
        <taxon>Cytophagales</taxon>
        <taxon>Splendidivirgaceae</taxon>
        <taxon>Agaribacillus</taxon>
    </lineage>
</organism>
<dbReference type="SUPFAM" id="SSF54593">
    <property type="entry name" value="Glyoxalase/Bleomycin resistance protein/Dihydroxybiphenyl dioxygenase"/>
    <property type="match status" value="1"/>
</dbReference>
<reference evidence="2" key="1">
    <citation type="submission" date="2023-06" db="EMBL/GenBank/DDBJ databases">
        <title>Genomic of Agaribacillus aureum.</title>
        <authorList>
            <person name="Wang G."/>
        </authorList>
    </citation>
    <scope>NUCLEOTIDE SEQUENCE</scope>
    <source>
        <strain evidence="2">BMA12</strain>
    </source>
</reference>
<keyword evidence="3" id="KW-1185">Reference proteome</keyword>
<comment type="caution">
    <text evidence="2">The sequence shown here is derived from an EMBL/GenBank/DDBJ whole genome shotgun (WGS) entry which is preliminary data.</text>
</comment>
<dbReference type="InterPro" id="IPR029068">
    <property type="entry name" value="Glyas_Bleomycin-R_OHBP_Dase"/>
</dbReference>
<accession>A0ABT8KYT1</accession>
<proteinExistence type="predicted"/>
<feature type="domain" description="VOC" evidence="1">
    <location>
        <begin position="7"/>
        <end position="121"/>
    </location>
</feature>
<gene>
    <name evidence="2" type="ORF">QQ020_01035</name>
</gene>
<sequence>MENSDYQIRGFTIAVTNMEEMVNFYREVFEIRFTKVPKYGVILYEGKFGRMKMLMCPADIARNTARQNRHQFDIIVKSLDNYKQKILENGGVLIENVTENNDCYAMGFKDPDGNSMVLIEYK</sequence>
<evidence type="ECO:0000259" key="1">
    <source>
        <dbReference type="PROSITE" id="PS51819"/>
    </source>
</evidence>
<dbReference type="Gene3D" id="3.10.180.10">
    <property type="entry name" value="2,3-Dihydroxybiphenyl 1,2-Dioxygenase, domain 1"/>
    <property type="match status" value="1"/>
</dbReference>
<dbReference type="Pfam" id="PF18029">
    <property type="entry name" value="Glyoxalase_6"/>
    <property type="match status" value="1"/>
</dbReference>
<dbReference type="Proteomes" id="UP001172083">
    <property type="component" value="Unassembled WGS sequence"/>
</dbReference>
<evidence type="ECO:0000313" key="3">
    <source>
        <dbReference type="Proteomes" id="UP001172083"/>
    </source>
</evidence>